<reference evidence="1 2" key="1">
    <citation type="submission" date="2016-10" db="EMBL/GenBank/DDBJ databases">
        <authorList>
            <person name="Varghese N."/>
            <person name="Submissions S."/>
        </authorList>
    </citation>
    <scope>NUCLEOTIDE SEQUENCE [LARGE SCALE GENOMIC DNA]</scope>
    <source>
        <strain evidence="1 2">DSM 17997</strain>
    </source>
</reference>
<dbReference type="InterPro" id="IPR053158">
    <property type="entry name" value="CapK_Type1_Caps_Biosynth"/>
</dbReference>
<keyword evidence="1" id="KW-0436">Ligase</keyword>
<name>A0A1H3SSS9_9BACT</name>
<dbReference type="InterPro" id="IPR042099">
    <property type="entry name" value="ANL_N_sf"/>
</dbReference>
<dbReference type="GO" id="GO:0016874">
    <property type="term" value="F:ligase activity"/>
    <property type="evidence" value="ECO:0007669"/>
    <property type="project" value="UniProtKB-KW"/>
</dbReference>
<dbReference type="PANTHER" id="PTHR36932">
    <property type="entry name" value="CAPSULAR POLYSACCHARIDE BIOSYNTHESIS PROTEIN"/>
    <property type="match status" value="1"/>
</dbReference>
<comment type="caution">
    <text evidence="1">The sequence shown here is derived from an EMBL/GenBank/DDBJ whole genome shotgun (WGS) entry which is preliminary data.</text>
</comment>
<dbReference type="Proteomes" id="UP000199663">
    <property type="component" value="Unassembled WGS sequence"/>
</dbReference>
<dbReference type="RefSeq" id="WP_019599116.1">
    <property type="nucleotide sequence ID" value="NZ_FNQC01000013.1"/>
</dbReference>
<dbReference type="Gene3D" id="3.40.50.12780">
    <property type="entry name" value="N-terminal domain of ligase-like"/>
    <property type="match status" value="1"/>
</dbReference>
<organism evidence="1 2">
    <name type="scientific">Rhodonellum ikkaensis</name>
    <dbReference type="NCBI Taxonomy" id="336829"/>
    <lineage>
        <taxon>Bacteria</taxon>
        <taxon>Pseudomonadati</taxon>
        <taxon>Bacteroidota</taxon>
        <taxon>Cytophagia</taxon>
        <taxon>Cytophagales</taxon>
        <taxon>Cytophagaceae</taxon>
        <taxon>Rhodonellum</taxon>
    </lineage>
</organism>
<keyword evidence="2" id="KW-1185">Reference proteome</keyword>
<proteinExistence type="predicted"/>
<accession>A0A1H3SSS9</accession>
<gene>
    <name evidence="1" type="ORF">SAMN05444412_11344</name>
</gene>
<dbReference type="EMBL" id="FNQC01000013">
    <property type="protein sequence ID" value="SDZ40601.1"/>
    <property type="molecule type" value="Genomic_DNA"/>
</dbReference>
<protein>
    <submittedName>
        <fullName evidence="1">Phenylacetate-coenzyme A ligase PaaK, adenylate-forming domain family</fullName>
    </submittedName>
</protein>
<sequence length="458" mass="53158">MIERFYKHMPLFAQNCAISLKGLEFELFRINKKTTLNYYNFLKISEKWSLDQIYSFQLNSLNKVLTDAYKYVPYYRKLKINGIYIECLKNLDDLCHLPILEKSKVKLSPYDFLDERFKNKIRVGFTSGSTGSPMMYFNTTEIFSKRWAFELRLRDWAGLKEIYHPKRAHFTGKNIFDKKNFYRYNTTQNTLHLSSDFISEETAIQYAEILCDFNPEFIDSYPSCLQVLASICLLKNIQLPCPTAIRVSGENLEESKRILIEKAFNTKVYNQYGSRETTAFFSTNSFGDFVIHPEFSLIEFSDSFNQNGLEKEIISSPLFENNCMPLLRYRTGDLCLSNNNEINSSDQNNKFKVINDLSGRIEDTIFVEGIGYIQRLSTCFYGINSIIEGQLILVKQNEMLANIVVNSGFDSSDLEHLKFNLETKLSNLVNVKVVVVDYIPRGSNGKFKFLVNTLKNHV</sequence>
<evidence type="ECO:0000313" key="2">
    <source>
        <dbReference type="Proteomes" id="UP000199663"/>
    </source>
</evidence>
<dbReference type="SUPFAM" id="SSF56801">
    <property type="entry name" value="Acetyl-CoA synthetase-like"/>
    <property type="match status" value="1"/>
</dbReference>
<evidence type="ECO:0000313" key="1">
    <source>
        <dbReference type="EMBL" id="SDZ40601.1"/>
    </source>
</evidence>
<dbReference type="PANTHER" id="PTHR36932:SF1">
    <property type="entry name" value="CAPSULAR POLYSACCHARIDE BIOSYNTHESIS PROTEIN"/>
    <property type="match status" value="1"/>
</dbReference>